<evidence type="ECO:0000256" key="10">
    <source>
        <dbReference type="HAMAP-Rule" id="MF_00834"/>
    </source>
</evidence>
<dbReference type="UniPathway" id="UPA00078">
    <property type="reaction ID" value="UER00160"/>
</dbReference>
<dbReference type="NCBIfam" id="NF004624">
    <property type="entry name" value="PRK05964.1"/>
    <property type="match status" value="1"/>
</dbReference>
<dbReference type="InterPro" id="IPR005815">
    <property type="entry name" value="BioA"/>
</dbReference>
<keyword evidence="5 10" id="KW-0949">S-adenosyl-L-methionine</keyword>
<dbReference type="HAMAP" id="MF_00834">
    <property type="entry name" value="BioA"/>
    <property type="match status" value="1"/>
</dbReference>
<accession>A0A2W4WBP3</accession>
<evidence type="ECO:0000256" key="1">
    <source>
        <dbReference type="ARBA" id="ARBA00001933"/>
    </source>
</evidence>
<dbReference type="NCBIfam" id="NF005940">
    <property type="entry name" value="PRK07986.1"/>
    <property type="match status" value="1"/>
</dbReference>
<dbReference type="InterPro" id="IPR049704">
    <property type="entry name" value="Aminotrans_3_PPA_site"/>
</dbReference>
<dbReference type="InterPro" id="IPR005814">
    <property type="entry name" value="Aminotrans_3"/>
</dbReference>
<sequence length="430" mass="47394">MDTLSTDQLLALDRRHVWHPYAAMPNPGPVFPVRSAQGVYLELETGERLVDGMSSWWTCIHGYNHPRLNRAARSQMGRMSHVMFGGLTHQPAVQLAQKLVQMTPEPLQQVFFCDSGSVAVEVAMKLAIQYWHNRGEPQKQHFLTLRNGYHGDTFAAMAVCDPVNGMHHLFRHSLVEQYFADAPQIPFEGAWEEGDIASFEAILERHQGEIAAAIFEPVVQGAGGMRFYSPEYVGRARELCDRYNILLILDEIATGFGRTGKLFACDYAGIAPDILCVGKALTGGFMSLAATLTTTHISETFAQGEAGVFMHGPTFMGNPLACAVALENLTLLESYDWAARVFAIEAQLKQELAPCRDLPAVKDVRVLGAIGVVELHNPVDLAAVQPEFVSQGVWLRPFGRLIYTMPPYIIEPQPLMQITAAINSITAGLS</sequence>
<keyword evidence="10" id="KW-0963">Cytoplasm</keyword>
<keyword evidence="3 10" id="KW-0032">Aminotransferase</keyword>
<dbReference type="Pfam" id="PF00202">
    <property type="entry name" value="Aminotran_3"/>
    <property type="match status" value="1"/>
</dbReference>
<dbReference type="InterPro" id="IPR015421">
    <property type="entry name" value="PyrdxlP-dep_Trfase_major"/>
</dbReference>
<feature type="binding site" evidence="10">
    <location>
        <begin position="313"/>
        <end position="314"/>
    </location>
    <ligand>
        <name>pyridoxal 5'-phosphate</name>
        <dbReference type="ChEBI" id="CHEBI:597326"/>
    </ligand>
</feature>
<evidence type="ECO:0000256" key="9">
    <source>
        <dbReference type="ARBA" id="ARBA00060970"/>
    </source>
</evidence>
<dbReference type="Proteomes" id="UP000249081">
    <property type="component" value="Unassembled WGS sequence"/>
</dbReference>
<dbReference type="EC" id="2.6.1.62" evidence="10"/>
<comment type="function">
    <text evidence="10">Catalyzes the transfer of the alpha-amino group from S-adenosyl-L-methionine (SAM) to 7-keto-8-aminopelargonic acid (KAPA) to form 7,8-diaminopelargonic acid (DAPA). It is the only aminotransferase known to utilize SAM as an amino donor.</text>
</comment>
<dbReference type="CDD" id="cd00610">
    <property type="entry name" value="OAT_like"/>
    <property type="match status" value="1"/>
</dbReference>
<feature type="site" description="Participates in the substrate recognition with KAPA and in a stacking interaction with the adenine ring of SAM" evidence="10">
    <location>
        <position position="21"/>
    </location>
</feature>
<feature type="binding site" evidence="10">
    <location>
        <position position="396"/>
    </location>
    <ligand>
        <name>substrate</name>
    </ligand>
</feature>
<name>A0A2W4WBP3_9CYAN</name>
<protein>
    <recommendedName>
        <fullName evidence="10">Adenosylmethionine-8-amino-7-oxononanoate aminotransferase</fullName>
        <ecNumber evidence="10">2.6.1.62</ecNumber>
    </recommendedName>
    <alternativeName>
        <fullName evidence="10">7,8-diamino-pelargonic acid aminotransferase</fullName>
        <shortName evidence="10">DAPA AT</shortName>
        <shortName evidence="10">DAPA aminotransferase</shortName>
    </alternativeName>
    <alternativeName>
        <fullName evidence="10">7,8-diaminononanoate synthase</fullName>
        <shortName evidence="10">DANS</shortName>
    </alternativeName>
    <alternativeName>
        <fullName evidence="10">Diaminopelargonic acid synthase</fullName>
    </alternativeName>
</protein>
<reference evidence="12" key="1">
    <citation type="submission" date="2018-04" db="EMBL/GenBank/DDBJ databases">
        <authorList>
            <person name="Cornet L."/>
        </authorList>
    </citation>
    <scope>NUCLEOTIDE SEQUENCE [LARGE SCALE GENOMIC DNA]</scope>
</reference>
<evidence type="ECO:0000313" key="11">
    <source>
        <dbReference type="EMBL" id="PZO42464.1"/>
    </source>
</evidence>
<dbReference type="Gene3D" id="3.90.1150.10">
    <property type="entry name" value="Aspartate Aminotransferase, domain 1"/>
    <property type="match status" value="1"/>
</dbReference>
<proteinExistence type="inferred from homology"/>
<dbReference type="PANTHER" id="PTHR42684">
    <property type="entry name" value="ADENOSYLMETHIONINE-8-AMINO-7-OXONONANOATE AMINOTRANSFERASE"/>
    <property type="match status" value="1"/>
</dbReference>
<dbReference type="NCBIfam" id="TIGR00508">
    <property type="entry name" value="bioA"/>
    <property type="match status" value="1"/>
</dbReference>
<keyword evidence="4 10" id="KW-0808">Transferase</keyword>
<dbReference type="InterPro" id="IPR015422">
    <property type="entry name" value="PyrdxlP-dep_Trfase_small"/>
</dbReference>
<dbReference type="SUPFAM" id="SSF53383">
    <property type="entry name" value="PLP-dependent transferases"/>
    <property type="match status" value="1"/>
</dbReference>
<evidence type="ECO:0000256" key="2">
    <source>
        <dbReference type="ARBA" id="ARBA00005063"/>
    </source>
</evidence>
<feature type="modified residue" description="N6-(pyridoxal phosphate)lysine" evidence="10">
    <location>
        <position position="279"/>
    </location>
</feature>
<evidence type="ECO:0000256" key="5">
    <source>
        <dbReference type="ARBA" id="ARBA00022691"/>
    </source>
</evidence>
<dbReference type="GO" id="GO:0030170">
    <property type="term" value="F:pyridoxal phosphate binding"/>
    <property type="evidence" value="ECO:0007669"/>
    <property type="project" value="UniProtKB-UniRule"/>
</dbReference>
<dbReference type="InterPro" id="IPR015424">
    <property type="entry name" value="PyrdxlP-dep_Trfase"/>
</dbReference>
<comment type="subunit">
    <text evidence="10">Homodimer.</text>
</comment>
<comment type="pathway">
    <text evidence="2 10">Cofactor biosynthesis; biotin biosynthesis; 7,8-diaminononanoate from 8-amino-7-oxononanoate (SAM route): step 1/1.</text>
</comment>
<reference evidence="11 12" key="2">
    <citation type="submission" date="2018-06" db="EMBL/GenBank/DDBJ databases">
        <title>Metagenomic assembly of (sub)arctic Cyanobacteria and their associated microbiome from non-axenic cultures.</title>
        <authorList>
            <person name="Baurain D."/>
        </authorList>
    </citation>
    <scope>NUCLEOTIDE SEQUENCE [LARGE SCALE GENOMIC DNA]</scope>
    <source>
        <strain evidence="11">ULC041bin1</strain>
    </source>
</reference>
<feature type="binding site" evidence="10">
    <location>
        <position position="149"/>
    </location>
    <ligand>
        <name>substrate</name>
    </ligand>
</feature>
<dbReference type="GO" id="GO:0004015">
    <property type="term" value="F:adenosylmethionine-8-amino-7-oxononanoate transaminase activity"/>
    <property type="evidence" value="ECO:0007669"/>
    <property type="project" value="UniProtKB-UniRule"/>
</dbReference>
<evidence type="ECO:0000256" key="6">
    <source>
        <dbReference type="ARBA" id="ARBA00022756"/>
    </source>
</evidence>
<feature type="binding site" evidence="10">
    <location>
        <position position="279"/>
    </location>
    <ligand>
        <name>substrate</name>
    </ligand>
</feature>
<dbReference type="GO" id="GO:0009102">
    <property type="term" value="P:biotin biosynthetic process"/>
    <property type="evidence" value="ECO:0007669"/>
    <property type="project" value="UniProtKB-UniRule"/>
</dbReference>
<dbReference type="AlphaFoldDB" id="A0A2W4WBP3"/>
<comment type="similarity">
    <text evidence="9 10">Belongs to the class-III pyridoxal-phosphate-dependent aminotransferase family. BioA subfamily.</text>
</comment>
<keyword evidence="7 10" id="KW-0663">Pyridoxal phosphate</keyword>
<evidence type="ECO:0000256" key="8">
    <source>
        <dbReference type="ARBA" id="ARBA00048449"/>
    </source>
</evidence>
<comment type="cofactor">
    <cofactor evidence="1 10">
        <name>pyridoxal 5'-phosphate</name>
        <dbReference type="ChEBI" id="CHEBI:597326"/>
    </cofactor>
</comment>
<comment type="subcellular location">
    <subcellularLocation>
        <location evidence="10">Cytoplasm</location>
    </subcellularLocation>
</comment>
<evidence type="ECO:0000256" key="3">
    <source>
        <dbReference type="ARBA" id="ARBA00022576"/>
    </source>
</evidence>
<gene>
    <name evidence="10" type="primary">bioA</name>
    <name evidence="11" type="ORF">DCF17_08880</name>
</gene>
<feature type="binding site" evidence="10">
    <location>
        <begin position="116"/>
        <end position="117"/>
    </location>
    <ligand>
        <name>pyridoxal 5'-phosphate</name>
        <dbReference type="ChEBI" id="CHEBI:597326"/>
    </ligand>
</feature>
<dbReference type="Gene3D" id="3.40.640.10">
    <property type="entry name" value="Type I PLP-dependent aspartate aminotransferase-like (Major domain)"/>
    <property type="match status" value="1"/>
</dbReference>
<comment type="catalytic activity">
    <reaction evidence="8 10">
        <text>(8S)-8-amino-7-oxononanoate + S-adenosyl-L-methionine = S-adenosyl-4-methylsulfanyl-2-oxobutanoate + (7R,8S)-7,8-diammoniononanoate</text>
        <dbReference type="Rhea" id="RHEA:16861"/>
        <dbReference type="ChEBI" id="CHEBI:16490"/>
        <dbReference type="ChEBI" id="CHEBI:59789"/>
        <dbReference type="ChEBI" id="CHEBI:149468"/>
        <dbReference type="ChEBI" id="CHEBI:149469"/>
        <dbReference type="EC" id="2.6.1.62"/>
    </reaction>
</comment>
<evidence type="ECO:0000256" key="7">
    <source>
        <dbReference type="ARBA" id="ARBA00022898"/>
    </source>
</evidence>
<feature type="binding site" evidence="10">
    <location>
        <position position="56"/>
    </location>
    <ligand>
        <name>substrate</name>
    </ligand>
</feature>
<dbReference type="PANTHER" id="PTHR42684:SF17">
    <property type="entry name" value="ADENOSYLMETHIONINE-8-AMINO-7-OXONONANOATE AMINOTRANSFERASE"/>
    <property type="match status" value="1"/>
</dbReference>
<dbReference type="PROSITE" id="PS00600">
    <property type="entry name" value="AA_TRANSFER_CLASS_3"/>
    <property type="match status" value="1"/>
</dbReference>
<dbReference type="GO" id="GO:0005737">
    <property type="term" value="C:cytoplasm"/>
    <property type="evidence" value="ECO:0007669"/>
    <property type="project" value="UniProtKB-SubCell"/>
</dbReference>
<evidence type="ECO:0000313" key="12">
    <source>
        <dbReference type="Proteomes" id="UP000249081"/>
    </source>
</evidence>
<evidence type="ECO:0000256" key="4">
    <source>
        <dbReference type="ARBA" id="ARBA00022679"/>
    </source>
</evidence>
<feature type="binding site" evidence="10">
    <location>
        <position position="312"/>
    </location>
    <ligand>
        <name>substrate</name>
    </ligand>
</feature>
<organism evidence="11 12">
    <name type="scientific">Shackletoniella antarctica</name>
    <dbReference type="NCBI Taxonomy" id="268115"/>
    <lineage>
        <taxon>Bacteria</taxon>
        <taxon>Bacillati</taxon>
        <taxon>Cyanobacteriota</taxon>
        <taxon>Cyanophyceae</taxon>
        <taxon>Oculatellales</taxon>
        <taxon>Oculatellaceae</taxon>
        <taxon>Shackletoniella</taxon>
    </lineage>
</organism>
<feature type="binding site" evidence="10">
    <location>
        <position position="250"/>
    </location>
    <ligand>
        <name>pyridoxal 5'-phosphate</name>
        <dbReference type="ChEBI" id="CHEBI:597326"/>
    </ligand>
</feature>
<keyword evidence="6 10" id="KW-0093">Biotin biosynthesis</keyword>
<dbReference type="FunFam" id="3.40.640.10:FF:000041">
    <property type="entry name" value="Adenosylmethionine-8-amino-7-oxononanoate aminotransferase"/>
    <property type="match status" value="1"/>
</dbReference>
<comment type="caution">
    <text evidence="11">The sequence shown here is derived from an EMBL/GenBank/DDBJ whole genome shotgun (WGS) entry which is preliminary data.</text>
</comment>
<dbReference type="EMBL" id="QBMN01000048">
    <property type="protein sequence ID" value="PZO42464.1"/>
    <property type="molecule type" value="Genomic_DNA"/>
</dbReference>